<dbReference type="Gene3D" id="3.40.640.10">
    <property type="entry name" value="Type I PLP-dependent aspartate aminotransferase-like (Major domain)"/>
    <property type="match status" value="1"/>
</dbReference>
<dbReference type="KEGG" id="tta:Theth_1508"/>
<dbReference type="InterPro" id="IPR000182">
    <property type="entry name" value="GNAT_dom"/>
</dbReference>
<dbReference type="GO" id="GO:0047804">
    <property type="term" value="F:cysteine-S-conjugate beta-lyase activity"/>
    <property type="evidence" value="ECO:0007669"/>
    <property type="project" value="UniProtKB-EC"/>
</dbReference>
<dbReference type="InterPro" id="IPR015421">
    <property type="entry name" value="PyrdxlP-dep_Trfase_major"/>
</dbReference>
<dbReference type="eggNOG" id="COG2153">
    <property type="taxonomic scope" value="Bacteria"/>
</dbReference>
<feature type="domain" description="N-acetyltransferase" evidence="6">
    <location>
        <begin position="379"/>
        <end position="517"/>
    </location>
</feature>
<name>F7YTX9_9THEM</name>
<dbReference type="AlphaFoldDB" id="F7YTX9"/>
<dbReference type="InterPro" id="IPR027619">
    <property type="entry name" value="C-S_lyase_PatB-like"/>
</dbReference>
<dbReference type="NCBIfam" id="TIGR04350">
    <property type="entry name" value="C_S_lyase_PatB"/>
    <property type="match status" value="1"/>
</dbReference>
<dbReference type="PATRIC" id="fig|688269.3.peg.1556"/>
<evidence type="ECO:0000256" key="2">
    <source>
        <dbReference type="ARBA" id="ARBA00012224"/>
    </source>
</evidence>
<evidence type="ECO:0000256" key="4">
    <source>
        <dbReference type="ARBA" id="ARBA00023239"/>
    </source>
</evidence>
<dbReference type="CDD" id="cd04301">
    <property type="entry name" value="NAT_SF"/>
    <property type="match status" value="1"/>
</dbReference>
<evidence type="ECO:0000313" key="8">
    <source>
        <dbReference type="Proteomes" id="UP000006804"/>
    </source>
</evidence>
<dbReference type="EC" id="4.4.1.13" evidence="2"/>
<accession>F7YTX9</accession>
<dbReference type="InterPro" id="IPR015422">
    <property type="entry name" value="PyrdxlP-dep_Trfase_small"/>
</dbReference>
<dbReference type="InterPro" id="IPR004839">
    <property type="entry name" value="Aminotransferase_I/II_large"/>
</dbReference>
<dbReference type="SUPFAM" id="SSF55729">
    <property type="entry name" value="Acyl-CoA N-acyltransferases (Nat)"/>
    <property type="match status" value="1"/>
</dbReference>
<dbReference type="PANTHER" id="PTHR43525:SF1">
    <property type="entry name" value="PROTEIN MALY"/>
    <property type="match status" value="1"/>
</dbReference>
<dbReference type="Gene3D" id="3.90.1150.10">
    <property type="entry name" value="Aspartate Aminotransferase, domain 1"/>
    <property type="match status" value="1"/>
</dbReference>
<evidence type="ECO:0000256" key="1">
    <source>
        <dbReference type="ARBA" id="ARBA00001933"/>
    </source>
</evidence>
<sequence length="517" mass="60263">MVDRRKTSSVKWDMILKLHGEDVLPLWIADMDFESCPALVEALKKRAEHGIFGYTFKDEDYYKTIMDWYLKRYGVKIKREWIVDGPGVIPMLALLLNALTEPGDKVMIQPPVYPPFFRLIASNGRIIVENRLKKDGMYYTMDFEDLESKIDEKTKMLILCNPHNPVGRVWKKEELERLVEIVRKHNLVLVSDEIHGDIVYTGHKFVSILNFGYDKAIVLNSAGKTFNVPGLTNSYGIIKDEHLRNIYNVWLARFELTNVNIFGMEALKVAYSECERWVDELLQILEKNRNFAVDFIKKQMPLLDCTTPEGTFLLWIDCGKTKLENPQKFFLEKARVYLNDGSAFGDPLCVRLNFATSFEILSEALKRMKKAYDEQMEFLVLRSDSKEFEKCLKIREEVFVKEQGIDKSLEVDGKDQEALHYLLKHFSIPVATARSRKIEEDTYKIERVAVLKEYRKLGYGKTIMNKIEEYLMQKGAKKFVLNSQLWIAGFYERLGYEKVGEIFEEAGIPHVRMQKMV</sequence>
<keyword evidence="7" id="KW-0032">Aminotransferase</keyword>
<dbReference type="OrthoDB" id="9802872at2"/>
<keyword evidence="7" id="KW-0808">Transferase</keyword>
<keyword evidence="8" id="KW-1185">Reference proteome</keyword>
<comment type="similarity">
    <text evidence="5">Belongs to the class-II pyridoxal-phosphate-dependent aminotransferase family. MalY/PatB cystathionine beta-lyase subfamily.</text>
</comment>
<gene>
    <name evidence="7" type="ORF">Theth_1508</name>
</gene>
<dbReference type="eggNOG" id="COG1168">
    <property type="taxonomic scope" value="Bacteria"/>
</dbReference>
<keyword evidence="3" id="KW-0663">Pyridoxal phosphate</keyword>
<dbReference type="EMBL" id="CP002351">
    <property type="protein sequence ID" value="AEH51561.1"/>
    <property type="molecule type" value="Genomic_DNA"/>
</dbReference>
<dbReference type="GO" id="GO:0030170">
    <property type="term" value="F:pyridoxal phosphate binding"/>
    <property type="evidence" value="ECO:0007669"/>
    <property type="project" value="InterPro"/>
</dbReference>
<dbReference type="CDD" id="cd00609">
    <property type="entry name" value="AAT_like"/>
    <property type="match status" value="1"/>
</dbReference>
<keyword evidence="4" id="KW-0456">Lyase</keyword>
<dbReference type="Proteomes" id="UP000006804">
    <property type="component" value="Chromosome"/>
</dbReference>
<proteinExistence type="inferred from homology"/>
<dbReference type="GO" id="GO:0016747">
    <property type="term" value="F:acyltransferase activity, transferring groups other than amino-acyl groups"/>
    <property type="evidence" value="ECO:0007669"/>
    <property type="project" value="InterPro"/>
</dbReference>
<dbReference type="InterPro" id="IPR051798">
    <property type="entry name" value="Class-II_PLP-Dep_Aminotrans"/>
</dbReference>
<dbReference type="Gene3D" id="3.40.630.30">
    <property type="match status" value="1"/>
</dbReference>
<organism evidence="7 8">
    <name type="scientific">Pseudothermotoga thermarum DSM 5069</name>
    <dbReference type="NCBI Taxonomy" id="688269"/>
    <lineage>
        <taxon>Bacteria</taxon>
        <taxon>Thermotogati</taxon>
        <taxon>Thermotogota</taxon>
        <taxon>Thermotogae</taxon>
        <taxon>Thermotogales</taxon>
        <taxon>Thermotogaceae</taxon>
        <taxon>Pseudothermotoga</taxon>
    </lineage>
</organism>
<dbReference type="STRING" id="688269.Theth_1508"/>
<dbReference type="Pfam" id="PF00155">
    <property type="entry name" value="Aminotran_1_2"/>
    <property type="match status" value="1"/>
</dbReference>
<reference evidence="7 8" key="1">
    <citation type="submission" date="2010-11" db="EMBL/GenBank/DDBJ databases">
        <title>The complete genome of Thermotoga thermarum DSM 5069.</title>
        <authorList>
            <consortium name="US DOE Joint Genome Institute (JGI-PGF)"/>
            <person name="Lucas S."/>
            <person name="Copeland A."/>
            <person name="Lapidus A."/>
            <person name="Bruce D."/>
            <person name="Goodwin L."/>
            <person name="Pitluck S."/>
            <person name="Kyrpides N."/>
            <person name="Mavromatis K."/>
            <person name="Ivanova N."/>
            <person name="Zeytun A."/>
            <person name="Brettin T."/>
            <person name="Detter J.C."/>
            <person name="Tapia R."/>
            <person name="Han C."/>
            <person name="Land M."/>
            <person name="Hauser L."/>
            <person name="Markowitz V."/>
            <person name="Cheng J.-F."/>
            <person name="Hugenholtz P."/>
            <person name="Woyke T."/>
            <person name="Wu D."/>
            <person name="Spring S."/>
            <person name="Schroeder M."/>
            <person name="Brambilla E."/>
            <person name="Klenk H.-P."/>
            <person name="Eisen J.A."/>
        </authorList>
    </citation>
    <scope>NUCLEOTIDE SEQUENCE [LARGE SCALE GENOMIC DNA]</scope>
    <source>
        <strain evidence="7 8">DSM 5069</strain>
    </source>
</reference>
<dbReference type="PROSITE" id="PS51186">
    <property type="entry name" value="GNAT"/>
    <property type="match status" value="1"/>
</dbReference>
<dbReference type="RefSeq" id="WP_013932773.1">
    <property type="nucleotide sequence ID" value="NC_015707.1"/>
</dbReference>
<evidence type="ECO:0000259" key="6">
    <source>
        <dbReference type="PROSITE" id="PS51186"/>
    </source>
</evidence>
<dbReference type="SUPFAM" id="SSF53383">
    <property type="entry name" value="PLP-dependent transferases"/>
    <property type="match status" value="1"/>
</dbReference>
<dbReference type="PANTHER" id="PTHR43525">
    <property type="entry name" value="PROTEIN MALY"/>
    <property type="match status" value="1"/>
</dbReference>
<dbReference type="InterPro" id="IPR016181">
    <property type="entry name" value="Acyl_CoA_acyltransferase"/>
</dbReference>
<protein>
    <recommendedName>
        <fullName evidence="2">cysteine-S-conjugate beta-lyase</fullName>
        <ecNumber evidence="2">4.4.1.13</ecNumber>
    </recommendedName>
</protein>
<evidence type="ECO:0000313" key="7">
    <source>
        <dbReference type="EMBL" id="AEH51561.1"/>
    </source>
</evidence>
<comment type="cofactor">
    <cofactor evidence="1">
        <name>pyridoxal 5'-phosphate</name>
        <dbReference type="ChEBI" id="CHEBI:597326"/>
    </cofactor>
</comment>
<dbReference type="HOGENOM" id="CLU_017584_15_1_0"/>
<dbReference type="Pfam" id="PF13673">
    <property type="entry name" value="Acetyltransf_10"/>
    <property type="match status" value="1"/>
</dbReference>
<evidence type="ECO:0000256" key="3">
    <source>
        <dbReference type="ARBA" id="ARBA00022898"/>
    </source>
</evidence>
<dbReference type="GO" id="GO:0008483">
    <property type="term" value="F:transaminase activity"/>
    <property type="evidence" value="ECO:0007669"/>
    <property type="project" value="UniProtKB-KW"/>
</dbReference>
<dbReference type="InterPro" id="IPR015424">
    <property type="entry name" value="PyrdxlP-dep_Trfase"/>
</dbReference>
<evidence type="ECO:0000256" key="5">
    <source>
        <dbReference type="ARBA" id="ARBA00037974"/>
    </source>
</evidence>